<organism evidence="3 4">
    <name type="scientific">Streptomyces xanthii</name>
    <dbReference type="NCBI Taxonomy" id="2768069"/>
    <lineage>
        <taxon>Bacteria</taxon>
        <taxon>Bacillati</taxon>
        <taxon>Actinomycetota</taxon>
        <taxon>Actinomycetes</taxon>
        <taxon>Kitasatosporales</taxon>
        <taxon>Streptomycetaceae</taxon>
        <taxon>Streptomyces</taxon>
    </lineage>
</organism>
<evidence type="ECO:0000256" key="1">
    <source>
        <dbReference type="SAM" id="MobiDB-lite"/>
    </source>
</evidence>
<feature type="region of interest" description="Disordered" evidence="1">
    <location>
        <begin position="1"/>
        <end position="64"/>
    </location>
</feature>
<evidence type="ECO:0000313" key="4">
    <source>
        <dbReference type="Proteomes" id="UP000516428"/>
    </source>
</evidence>
<evidence type="ECO:0000313" key="3">
    <source>
        <dbReference type="EMBL" id="QNS03444.1"/>
    </source>
</evidence>
<dbReference type="KEGG" id="sxn:IAG42_07220"/>
<gene>
    <name evidence="3" type="ORF">IAG42_07220</name>
</gene>
<dbReference type="EMBL" id="CP061281">
    <property type="protein sequence ID" value="QNS03444.1"/>
    <property type="molecule type" value="Genomic_DNA"/>
</dbReference>
<name>A0A7H1B3Y9_9ACTN</name>
<feature type="region of interest" description="Disordered" evidence="1">
    <location>
        <begin position="333"/>
        <end position="370"/>
    </location>
</feature>
<evidence type="ECO:0000256" key="2">
    <source>
        <dbReference type="SAM" id="Phobius"/>
    </source>
</evidence>
<dbReference type="Proteomes" id="UP000516428">
    <property type="component" value="Chromosome"/>
</dbReference>
<sequence length="370" mass="39970">MNSGGEQGGSSVSDEEWERFLRESEEGVRDAPQEPSARARMVTRRLQEEDPQDGNGRGWRTYSPARPRRRTGWYVAGILAALAVVLWVLAPDRVTHLFGAGGVGSAPDATPLGAETAPPTGPPPSTGTLRGTRAEPFRGSPAARWADGAAGISVPAPRATAWMDEAQVAKALDRSRDFLVASSLDREVLRGARPSEAIAYINPKQPREQEFIETSLRSPSEKYDPLVLFSRFDPDRTSLVGDVVKVRGRLSYEEGPGPQHALRVTTDVTYVYPVVAAAGDPDEVTRVIVRRQVVMDWQNPEKVVTKAGTFSVHSNMIHTTNAGCRTHNGFLTPTFDGPGASDGPTADPYDRSAPVVSPERDGECGTATRS</sequence>
<reference evidence="3 4" key="1">
    <citation type="submission" date="2020-09" db="EMBL/GenBank/DDBJ databases">
        <title>A novel species.</title>
        <authorList>
            <person name="Gao J."/>
        </authorList>
    </citation>
    <scope>NUCLEOTIDE SEQUENCE [LARGE SCALE GENOMIC DNA]</scope>
    <source>
        <strain evidence="3 4">CRXT-Y-14</strain>
    </source>
</reference>
<dbReference type="AlphaFoldDB" id="A0A7H1B3Y9"/>
<feature type="transmembrane region" description="Helical" evidence="2">
    <location>
        <begin position="72"/>
        <end position="90"/>
    </location>
</feature>
<protein>
    <submittedName>
        <fullName evidence="3">Uncharacterized protein</fullName>
    </submittedName>
</protein>
<keyword evidence="2" id="KW-0472">Membrane</keyword>
<keyword evidence="4" id="KW-1185">Reference proteome</keyword>
<accession>A0A7H1B3Y9</accession>
<keyword evidence="2" id="KW-1133">Transmembrane helix</keyword>
<proteinExistence type="predicted"/>
<dbReference type="RefSeq" id="WP_188336198.1">
    <property type="nucleotide sequence ID" value="NZ_CP061281.1"/>
</dbReference>
<feature type="region of interest" description="Disordered" evidence="1">
    <location>
        <begin position="109"/>
        <end position="135"/>
    </location>
</feature>
<keyword evidence="2" id="KW-0812">Transmembrane</keyword>
<feature type="compositionally biased region" description="Basic and acidic residues" evidence="1">
    <location>
        <begin position="18"/>
        <end position="32"/>
    </location>
</feature>